<dbReference type="Proteomes" id="UP000053562">
    <property type="component" value="Unassembled WGS sequence"/>
</dbReference>
<organism evidence="3 4">
    <name type="scientific">Plasmodium vivax India VII</name>
    <dbReference type="NCBI Taxonomy" id="1077284"/>
    <lineage>
        <taxon>Eukaryota</taxon>
        <taxon>Sar</taxon>
        <taxon>Alveolata</taxon>
        <taxon>Apicomplexa</taxon>
        <taxon>Aconoidasida</taxon>
        <taxon>Haemosporida</taxon>
        <taxon>Plasmodiidae</taxon>
        <taxon>Plasmodium</taxon>
        <taxon>Plasmodium (Plasmodium)</taxon>
    </lineage>
</organism>
<accession>A0A0J9V0J6</accession>
<keyword evidence="2" id="KW-0472">Membrane</keyword>
<feature type="compositionally biased region" description="Polar residues" evidence="1">
    <location>
        <begin position="281"/>
        <end position="296"/>
    </location>
</feature>
<evidence type="ECO:0000313" key="3">
    <source>
        <dbReference type="EMBL" id="KMZ79348.1"/>
    </source>
</evidence>
<evidence type="ECO:0000313" key="4">
    <source>
        <dbReference type="Proteomes" id="UP000053562"/>
    </source>
</evidence>
<protein>
    <recommendedName>
        <fullName evidence="5">Variable surface protein Vir18</fullName>
    </recommendedName>
</protein>
<keyword evidence="2" id="KW-1133">Transmembrane helix</keyword>
<name>A0A0J9V0J6_PLAVI</name>
<feature type="region of interest" description="Disordered" evidence="1">
    <location>
        <begin position="500"/>
        <end position="520"/>
    </location>
</feature>
<feature type="compositionally biased region" description="Polar residues" evidence="1">
    <location>
        <begin position="130"/>
        <end position="180"/>
    </location>
</feature>
<reference evidence="3 4" key="1">
    <citation type="submission" date="2011-08" db="EMBL/GenBank/DDBJ databases">
        <title>The Genome Sequence of Plasmodium vivax India VII.</title>
        <authorList>
            <consortium name="The Broad Institute Genome Sequencing Platform"/>
            <consortium name="The Broad Institute Genome Sequencing Center for Infectious Disease"/>
            <person name="Neafsey D."/>
            <person name="Carlton J."/>
            <person name="Barnwell J."/>
            <person name="Collins W."/>
            <person name="Escalante A."/>
            <person name="Mullikin J."/>
            <person name="Saul A."/>
            <person name="Guigo R."/>
            <person name="Camara F."/>
            <person name="Young S.K."/>
            <person name="Zeng Q."/>
            <person name="Gargeya S."/>
            <person name="Fitzgerald M."/>
            <person name="Haas B."/>
            <person name="Abouelleil A."/>
            <person name="Alvarado L."/>
            <person name="Arachchi H.M."/>
            <person name="Berlin A."/>
            <person name="Brown A."/>
            <person name="Chapman S.B."/>
            <person name="Chen Z."/>
            <person name="Dunbar C."/>
            <person name="Freedman E."/>
            <person name="Gearin G."/>
            <person name="Gellesch M."/>
            <person name="Goldberg J."/>
            <person name="Griggs A."/>
            <person name="Gujja S."/>
            <person name="Heiman D."/>
            <person name="Howarth C."/>
            <person name="Larson L."/>
            <person name="Lui A."/>
            <person name="MacDonald P.J.P."/>
            <person name="Montmayeur A."/>
            <person name="Murphy C."/>
            <person name="Neiman D."/>
            <person name="Pearson M."/>
            <person name="Priest M."/>
            <person name="Roberts A."/>
            <person name="Saif S."/>
            <person name="Shea T."/>
            <person name="Shenoy N."/>
            <person name="Sisk P."/>
            <person name="Stolte C."/>
            <person name="Sykes S."/>
            <person name="Wortman J."/>
            <person name="Nusbaum C."/>
            <person name="Birren B."/>
        </authorList>
    </citation>
    <scope>NUCLEOTIDE SEQUENCE [LARGE SCALE GENOMIC DNA]</scope>
    <source>
        <strain evidence="3 4">India VII</strain>
    </source>
</reference>
<dbReference type="EMBL" id="KQ234344">
    <property type="protein sequence ID" value="KMZ79348.1"/>
    <property type="molecule type" value="Genomic_DNA"/>
</dbReference>
<dbReference type="AlphaFoldDB" id="A0A0J9V0J6"/>
<proteinExistence type="predicted"/>
<evidence type="ECO:0008006" key="5">
    <source>
        <dbReference type="Google" id="ProtNLM"/>
    </source>
</evidence>
<feature type="compositionally biased region" description="Polar residues" evidence="1">
    <location>
        <begin position="219"/>
        <end position="229"/>
    </location>
</feature>
<feature type="region of interest" description="Disordered" evidence="1">
    <location>
        <begin position="88"/>
        <end position="188"/>
    </location>
</feature>
<evidence type="ECO:0000256" key="1">
    <source>
        <dbReference type="SAM" id="MobiDB-lite"/>
    </source>
</evidence>
<feature type="transmembrane region" description="Helical" evidence="2">
    <location>
        <begin position="469"/>
        <end position="490"/>
    </location>
</feature>
<feature type="region of interest" description="Disordered" evidence="1">
    <location>
        <begin position="204"/>
        <end position="297"/>
    </location>
</feature>
<evidence type="ECO:0000256" key="2">
    <source>
        <dbReference type="SAM" id="Phobius"/>
    </source>
</evidence>
<keyword evidence="2" id="KW-0812">Transmembrane</keyword>
<gene>
    <name evidence="3" type="ORF">PVIIG_06283</name>
</gene>
<sequence length="532" mass="57931">MKGYQDINCIRKYTNYKSEIEAQINGLHTKRDSDFCRKCHRIKTDITKKNDELNDCYKKNSISQPLIEDPDIKNFIDKCPTVRECLQKLSPPNKKPVATHQESEKKCARNSGCEQKISPTAEQKARAPPRSTSETSSTIATQGKKPQNLSGQHDNGEKSSAASPVLQTQEKVRSSSNSSEPGGEIPKNEANHQLNMHVQIETETPFPSPALPEARESNTHPTGDLSQKSSDQDSESGNIFHVSDLHKKTLQLNVPDGDGSGGSTPREQTPDGESIGKQAHNDQSVTTGTSGDSTLVQIPPFNEIKVDEKSVSGTFSSEGTENITVDGAVTPSADINGSASSTITTSTMVRNGDPLIGAPHDKGDGELTFVRSAGDNGGVPVSKDSGSEESSYGDTRTEGDLNKTGVDGGSDNETICTEVAGYKLSNKGNLCSKEQRSELMGNNGDESNIFNKIYNMIVTNKDHMINASIPIGIVLLLSLLFKYTPLWKFLTKKKRKKQSHMNEKLQRVLQQPSIGSEERSVPFSYSAFEYSS</sequence>
<feature type="region of interest" description="Disordered" evidence="1">
    <location>
        <begin position="363"/>
        <end position="406"/>
    </location>
</feature>